<reference evidence="4 5" key="2">
    <citation type="submission" date="2019-07" db="EMBL/GenBank/DDBJ databases">
        <authorList>
            <person name="Huang Y."/>
        </authorList>
    </citation>
    <scope>NUCLEOTIDE SEQUENCE [LARGE SCALE GENOMIC DNA]</scope>
    <source>
        <strain evidence="4 5">HY188</strain>
    </source>
</reference>
<proteinExistence type="inferred from homology"/>
<feature type="region of interest" description="Disordered" evidence="2">
    <location>
        <begin position="13"/>
        <end position="40"/>
    </location>
</feature>
<dbReference type="OrthoDB" id="9797736at2"/>
<dbReference type="InterPro" id="IPR002491">
    <property type="entry name" value="ABC_transptr_periplasmic_BD"/>
</dbReference>
<organism evidence="4 5">
    <name type="scientific">Tomitella fengzijianii</name>
    <dbReference type="NCBI Taxonomy" id="2597660"/>
    <lineage>
        <taxon>Bacteria</taxon>
        <taxon>Bacillati</taxon>
        <taxon>Actinomycetota</taxon>
        <taxon>Actinomycetes</taxon>
        <taxon>Mycobacteriales</taxon>
        <taxon>Tomitella</taxon>
    </lineage>
</organism>
<dbReference type="Gene3D" id="3.40.50.1980">
    <property type="entry name" value="Nitrogenase molybdenum iron protein domain"/>
    <property type="match status" value="2"/>
</dbReference>
<dbReference type="KEGG" id="toy:FO059_08730"/>
<name>A0A516X7Y5_9ACTN</name>
<accession>A0A516X7Y5</accession>
<evidence type="ECO:0000313" key="4">
    <source>
        <dbReference type="EMBL" id="QDQ99186.1"/>
    </source>
</evidence>
<evidence type="ECO:0000256" key="1">
    <source>
        <dbReference type="ARBA" id="ARBA00008814"/>
    </source>
</evidence>
<dbReference type="RefSeq" id="WP_143910590.1">
    <property type="nucleotide sequence ID" value="NZ_CP041765.1"/>
</dbReference>
<keyword evidence="5" id="KW-1185">Reference proteome</keyword>
<dbReference type="PANTHER" id="PTHR30535:SF4">
    <property type="entry name" value="HEMIN-BINDING PERIPLASMIC PROTEIN HMUT"/>
    <property type="match status" value="1"/>
</dbReference>
<dbReference type="Pfam" id="PF01497">
    <property type="entry name" value="Peripla_BP_2"/>
    <property type="match status" value="1"/>
</dbReference>
<sequence>MVAVLAAGCSAPGPTGAGGAGDGAVTATIGDLDPEPIGPPPTPRLPVTVGSQDGAEVTVTSADRIVAVDQYGTLGETVFALGLGGNLVGRDTATDFPAAAGIPNVTPGGHSLNAEAILALRPSVVLTDSSIGPHAVQEQIRAAGVPVVYFDGERTLDTTTDMIREVGRTLGVPAAGDALAERTQQQIDQALASVPQQQDPPTIAFLYQRGAAISMLGGPGSGADDIIKAVGGMDAGTASGLTAAFTPVTAEALIVAAPDVILMMSGGLESVGGVDGLVQMAGVKQTPAGENRRVIDMDDSVLLSYGPSTGRVIGALSEALYGEQAR</sequence>
<gene>
    <name evidence="4" type="ORF">FO059_08730</name>
</gene>
<reference evidence="4 5" key="1">
    <citation type="submission" date="2019-07" db="EMBL/GenBank/DDBJ databases">
        <title>Tomitella cavernea sp. nov., an actinomycete isolated from soil.</title>
        <authorList>
            <person name="Cheng J."/>
        </authorList>
    </citation>
    <scope>NUCLEOTIDE SEQUENCE [LARGE SCALE GENOMIC DNA]</scope>
    <source>
        <strain evidence="4 5">HY188</strain>
    </source>
</reference>
<dbReference type="EMBL" id="CP041765">
    <property type="protein sequence ID" value="QDQ99186.1"/>
    <property type="molecule type" value="Genomic_DNA"/>
</dbReference>
<dbReference type="PANTHER" id="PTHR30535">
    <property type="entry name" value="VITAMIN B12-BINDING PROTEIN"/>
    <property type="match status" value="1"/>
</dbReference>
<comment type="similarity">
    <text evidence="1">Belongs to the bacterial solute-binding protein 8 family.</text>
</comment>
<evidence type="ECO:0000259" key="3">
    <source>
        <dbReference type="PROSITE" id="PS50983"/>
    </source>
</evidence>
<dbReference type="AlphaFoldDB" id="A0A516X7Y5"/>
<feature type="domain" description="Fe/B12 periplasmic-binding" evidence="3">
    <location>
        <begin position="66"/>
        <end position="324"/>
    </location>
</feature>
<evidence type="ECO:0000313" key="5">
    <source>
        <dbReference type="Proteomes" id="UP000317344"/>
    </source>
</evidence>
<protein>
    <submittedName>
        <fullName evidence="4">ABC transporter substrate-binding protein</fullName>
    </submittedName>
</protein>
<dbReference type="Proteomes" id="UP000317344">
    <property type="component" value="Chromosome"/>
</dbReference>
<evidence type="ECO:0000256" key="2">
    <source>
        <dbReference type="SAM" id="MobiDB-lite"/>
    </source>
</evidence>
<dbReference type="InterPro" id="IPR050902">
    <property type="entry name" value="ABC_Transporter_SBP"/>
</dbReference>
<dbReference type="PROSITE" id="PS50983">
    <property type="entry name" value="FE_B12_PBP"/>
    <property type="match status" value="1"/>
</dbReference>
<dbReference type="SUPFAM" id="SSF53807">
    <property type="entry name" value="Helical backbone' metal receptor"/>
    <property type="match status" value="1"/>
</dbReference>